<evidence type="ECO:0000259" key="2">
    <source>
        <dbReference type="Pfam" id="PF13966"/>
    </source>
</evidence>
<dbReference type="PANTHER" id="PTHR47074">
    <property type="entry name" value="BNAC02G40300D PROTEIN"/>
    <property type="match status" value="1"/>
</dbReference>
<keyword evidence="4" id="KW-1185">Reference proteome</keyword>
<evidence type="ECO:0000313" key="3">
    <source>
        <dbReference type="EMBL" id="MBA0820781.1"/>
    </source>
</evidence>
<dbReference type="CDD" id="cd06222">
    <property type="entry name" value="RNase_H_like"/>
    <property type="match status" value="1"/>
</dbReference>
<dbReference type="InterPro" id="IPR044730">
    <property type="entry name" value="RNase_H-like_dom_plant"/>
</dbReference>
<comment type="caution">
    <text evidence="3">The sequence shown here is derived from an EMBL/GenBank/DDBJ whole genome shotgun (WGS) entry which is preliminary data.</text>
</comment>
<name>A0A7J9IFC0_9ROSI</name>
<dbReference type="InterPro" id="IPR036397">
    <property type="entry name" value="RNaseH_sf"/>
</dbReference>
<gene>
    <name evidence="3" type="ORF">Gohar_028283</name>
</gene>
<accession>A0A7J9IFC0</accession>
<dbReference type="InterPro" id="IPR012337">
    <property type="entry name" value="RNaseH-like_sf"/>
</dbReference>
<dbReference type="Gene3D" id="3.30.420.10">
    <property type="entry name" value="Ribonuclease H-like superfamily/Ribonuclease H"/>
    <property type="match status" value="1"/>
</dbReference>
<dbReference type="SUPFAM" id="SSF53098">
    <property type="entry name" value="Ribonuclease H-like"/>
    <property type="match status" value="1"/>
</dbReference>
<sequence>PIPATDTGTGYYNVADKIISISLAEEPHEDFQAWSAEASGEYTVRSAYKLLQDIEDDPRAYALQADYKDFYKKLWLLDLLSKIKIIVWKISWNFLTTRVNMLFRRLTNTTVCPRCGSGTENMDYLFCECPVSSSTSQCKIFYCALWAIWGDRNDRVHKKREPQIPIIVSKWRKPSNRVVKINFDAAYDGRHNKSAVGIVARDSEGTVLLSCSEIHQRVTSAFVAEALACQKALQIGIDMHWEK</sequence>
<dbReference type="Pfam" id="PF13456">
    <property type="entry name" value="RVT_3"/>
    <property type="match status" value="1"/>
</dbReference>
<dbReference type="Pfam" id="PF13966">
    <property type="entry name" value="zf-RVT"/>
    <property type="match status" value="1"/>
</dbReference>
<proteinExistence type="predicted"/>
<feature type="non-terminal residue" evidence="3">
    <location>
        <position position="243"/>
    </location>
</feature>
<feature type="domain" description="Reverse transcriptase zinc-binding" evidence="2">
    <location>
        <begin position="42"/>
        <end position="133"/>
    </location>
</feature>
<dbReference type="PANTHER" id="PTHR47074:SF61">
    <property type="entry name" value="RNASE H TYPE-1 DOMAIN-CONTAINING PROTEIN"/>
    <property type="match status" value="1"/>
</dbReference>
<dbReference type="InterPro" id="IPR052929">
    <property type="entry name" value="RNase_H-like_EbsB-rel"/>
</dbReference>
<evidence type="ECO:0000313" key="4">
    <source>
        <dbReference type="Proteomes" id="UP000593560"/>
    </source>
</evidence>
<feature type="non-terminal residue" evidence="3">
    <location>
        <position position="1"/>
    </location>
</feature>
<dbReference type="InterPro" id="IPR002156">
    <property type="entry name" value="RNaseH_domain"/>
</dbReference>
<dbReference type="GO" id="GO:0004523">
    <property type="term" value="F:RNA-DNA hybrid ribonuclease activity"/>
    <property type="evidence" value="ECO:0007669"/>
    <property type="project" value="InterPro"/>
</dbReference>
<dbReference type="GO" id="GO:0003676">
    <property type="term" value="F:nucleic acid binding"/>
    <property type="evidence" value="ECO:0007669"/>
    <property type="project" value="InterPro"/>
</dbReference>
<dbReference type="EMBL" id="JABFAD010358617">
    <property type="protein sequence ID" value="MBA0820781.1"/>
    <property type="molecule type" value="Genomic_DNA"/>
</dbReference>
<organism evidence="3 4">
    <name type="scientific">Gossypium harknessii</name>
    <dbReference type="NCBI Taxonomy" id="34285"/>
    <lineage>
        <taxon>Eukaryota</taxon>
        <taxon>Viridiplantae</taxon>
        <taxon>Streptophyta</taxon>
        <taxon>Embryophyta</taxon>
        <taxon>Tracheophyta</taxon>
        <taxon>Spermatophyta</taxon>
        <taxon>Magnoliopsida</taxon>
        <taxon>eudicotyledons</taxon>
        <taxon>Gunneridae</taxon>
        <taxon>Pentapetalae</taxon>
        <taxon>rosids</taxon>
        <taxon>malvids</taxon>
        <taxon>Malvales</taxon>
        <taxon>Malvaceae</taxon>
        <taxon>Malvoideae</taxon>
        <taxon>Gossypium</taxon>
    </lineage>
</organism>
<dbReference type="AlphaFoldDB" id="A0A7J9IFC0"/>
<dbReference type="Proteomes" id="UP000593560">
    <property type="component" value="Unassembled WGS sequence"/>
</dbReference>
<dbReference type="OrthoDB" id="999544at2759"/>
<dbReference type="InterPro" id="IPR026960">
    <property type="entry name" value="RVT-Znf"/>
</dbReference>
<evidence type="ECO:0008006" key="5">
    <source>
        <dbReference type="Google" id="ProtNLM"/>
    </source>
</evidence>
<evidence type="ECO:0000259" key="1">
    <source>
        <dbReference type="Pfam" id="PF13456"/>
    </source>
</evidence>
<reference evidence="3 4" key="1">
    <citation type="journal article" date="2019" name="Genome Biol. Evol.">
        <title>Insights into the evolution of the New World diploid cottons (Gossypium, subgenus Houzingenia) based on genome sequencing.</title>
        <authorList>
            <person name="Grover C.E."/>
            <person name="Arick M.A. 2nd"/>
            <person name="Thrash A."/>
            <person name="Conover J.L."/>
            <person name="Sanders W.S."/>
            <person name="Peterson D.G."/>
            <person name="Frelichowski J.E."/>
            <person name="Scheffler J.A."/>
            <person name="Scheffler B.E."/>
            <person name="Wendel J.F."/>
        </authorList>
    </citation>
    <scope>NUCLEOTIDE SEQUENCE [LARGE SCALE GENOMIC DNA]</scope>
    <source>
        <strain evidence="3">0</strain>
        <tissue evidence="3">Leaf</tissue>
    </source>
</reference>
<protein>
    <recommendedName>
        <fullName evidence="5">RNase H type-1 domain-containing protein</fullName>
    </recommendedName>
</protein>
<feature type="domain" description="RNase H type-1" evidence="1">
    <location>
        <begin position="182"/>
        <end position="241"/>
    </location>
</feature>